<evidence type="ECO:0000256" key="8">
    <source>
        <dbReference type="ARBA" id="ARBA00023136"/>
    </source>
</evidence>
<dbReference type="InterPro" id="IPR004089">
    <property type="entry name" value="MCPsignal_dom"/>
</dbReference>
<dbReference type="Gene3D" id="3.30.450.20">
    <property type="entry name" value="PAS domain"/>
    <property type="match status" value="2"/>
</dbReference>
<keyword evidence="5" id="KW-0997">Cell inner membrane</keyword>
<accession>A0A239GJS8</accession>
<evidence type="ECO:0000256" key="12">
    <source>
        <dbReference type="SAM" id="MobiDB-lite"/>
    </source>
</evidence>
<dbReference type="STRING" id="1215104.GCA_000730585_02219"/>
<dbReference type="AlphaFoldDB" id="A0A239GJS8"/>
<reference evidence="18" key="1">
    <citation type="submission" date="2017-06" db="EMBL/GenBank/DDBJ databases">
        <authorList>
            <person name="Varghese N."/>
            <person name="Submissions S."/>
        </authorList>
    </citation>
    <scope>NUCLEOTIDE SEQUENCE [LARGE SCALE GENOMIC DNA]</scope>
    <source>
        <strain evidence="18">DSM 22348</strain>
    </source>
</reference>
<evidence type="ECO:0000313" key="18">
    <source>
        <dbReference type="Proteomes" id="UP000198407"/>
    </source>
</evidence>
<dbReference type="PROSITE" id="PS50885">
    <property type="entry name" value="HAMP"/>
    <property type="match status" value="1"/>
</dbReference>
<dbReference type="Pfam" id="PF00672">
    <property type="entry name" value="HAMP"/>
    <property type="match status" value="1"/>
</dbReference>
<sequence length="630" mass="66891">MLHVRSFARKILLAASLVVVAAFGLFALYQDQRQQDVTQRSLEAELSGNGRLLAYSIHNWLEGRGHLVSLLARQLQASDQAPATVRGLLDQEVYAKLFLSTSLGSAQGSFTSAPDTPMPPGYDPRTRVWYKQAAAGSGLVITEPYLYAGTNRPALALAHPIVRDGRLTGVAAGAVALDAINAMLEAANPGADGYAFLVSEQGQILLHPRQELLFKNLGEAYPQLSAQRVDGLQEFSEGGKSKLLALTPISGLPGIHWQVALVIDKAAAYRPLTEFRRTAYSATALAVLAVLLLLGALIHWLLRPLREISGAMQDIAGGEGDLTRRLNARGTDELAELAHAFNRFVARIHDSVGQVARSAHQLHAVARQVLSTTDGLVASSDEQSSRTTSMATAIVELGATAQEIAHSAADASTQASDARRKSEAGSSTVAQTLSSIGQLSDDIASCRTEIDALASRTLDIGKILDVIQGVSAQTNLLALNAAIEAARAGDAGRGFAVVADEVRGLAHRTQASAQEIQQMIEELQSGADRVVAVMTASQLRGRQTREIADHAGQHLSGITALVGDMDGLNHSVATATEEQTTVIDSLAEQISEISLLNQDGLGDLRTTLDACVQLEEQAGQLLRLVSGFRI</sequence>
<dbReference type="CDD" id="cd12912">
    <property type="entry name" value="PDC2_MCP_like"/>
    <property type="match status" value="1"/>
</dbReference>
<keyword evidence="8 13" id="KW-0472">Membrane</keyword>
<name>A0A239GJS8_9PSED</name>
<dbReference type="InterPro" id="IPR004090">
    <property type="entry name" value="Chemotax_Me-accpt_rcpt"/>
</dbReference>
<dbReference type="PANTHER" id="PTHR32089">
    <property type="entry name" value="METHYL-ACCEPTING CHEMOTAXIS PROTEIN MCPB"/>
    <property type="match status" value="1"/>
</dbReference>
<evidence type="ECO:0000256" key="5">
    <source>
        <dbReference type="ARBA" id="ARBA00022519"/>
    </source>
</evidence>
<keyword evidence="3" id="KW-0488">Methylation</keyword>
<keyword evidence="6 13" id="KW-0812">Transmembrane</keyword>
<dbReference type="GO" id="GO:0005886">
    <property type="term" value="C:plasma membrane"/>
    <property type="evidence" value="ECO:0007669"/>
    <property type="project" value="UniProtKB-SubCell"/>
</dbReference>
<dbReference type="GO" id="GO:0007165">
    <property type="term" value="P:signal transduction"/>
    <property type="evidence" value="ECO:0007669"/>
    <property type="project" value="UniProtKB-KW"/>
</dbReference>
<comment type="subcellular location">
    <subcellularLocation>
        <location evidence="1">Cell inner membrane</location>
        <topology evidence="1">Multi-pass membrane protein</topology>
    </subcellularLocation>
</comment>
<dbReference type="CDD" id="cd06225">
    <property type="entry name" value="HAMP"/>
    <property type="match status" value="1"/>
</dbReference>
<evidence type="ECO:0000256" key="2">
    <source>
        <dbReference type="ARBA" id="ARBA00022475"/>
    </source>
</evidence>
<feature type="domain" description="HAMP" evidence="16">
    <location>
        <begin position="299"/>
        <end position="353"/>
    </location>
</feature>
<evidence type="ECO:0000313" key="17">
    <source>
        <dbReference type="EMBL" id="SNS69241.1"/>
    </source>
</evidence>
<feature type="compositionally biased region" description="Low complexity" evidence="12">
    <location>
        <begin position="406"/>
        <end position="416"/>
    </location>
</feature>
<proteinExistence type="inferred from homology"/>
<dbReference type="SUPFAM" id="SSF58104">
    <property type="entry name" value="Methyl-accepting chemotaxis protein (MCP) signaling domain"/>
    <property type="match status" value="1"/>
</dbReference>
<evidence type="ECO:0000259" key="15">
    <source>
        <dbReference type="PROSITE" id="PS50192"/>
    </source>
</evidence>
<dbReference type="PROSITE" id="PS50192">
    <property type="entry name" value="T_SNARE"/>
    <property type="match status" value="1"/>
</dbReference>
<keyword evidence="2" id="KW-1003">Cell membrane</keyword>
<evidence type="ECO:0000256" key="13">
    <source>
        <dbReference type="SAM" id="Phobius"/>
    </source>
</evidence>
<dbReference type="Pfam" id="PF02743">
    <property type="entry name" value="dCache_1"/>
    <property type="match status" value="1"/>
</dbReference>
<dbReference type="Gene3D" id="1.10.287.950">
    <property type="entry name" value="Methyl-accepting chemotaxis protein"/>
    <property type="match status" value="1"/>
</dbReference>
<comment type="similarity">
    <text evidence="10">Belongs to the methyl-accepting chemotaxis (MCP) protein family.</text>
</comment>
<evidence type="ECO:0000256" key="10">
    <source>
        <dbReference type="ARBA" id="ARBA00029447"/>
    </source>
</evidence>
<dbReference type="OrthoDB" id="2489132at2"/>
<evidence type="ECO:0000256" key="11">
    <source>
        <dbReference type="PROSITE-ProRule" id="PRU00284"/>
    </source>
</evidence>
<evidence type="ECO:0000256" key="4">
    <source>
        <dbReference type="ARBA" id="ARBA00022500"/>
    </source>
</evidence>
<dbReference type="PRINTS" id="PR00260">
    <property type="entry name" value="CHEMTRNSDUCR"/>
</dbReference>
<feature type="domain" description="Methyl-accepting transducer" evidence="14">
    <location>
        <begin position="358"/>
        <end position="594"/>
    </location>
</feature>
<feature type="transmembrane region" description="Helical" evidence="13">
    <location>
        <begin position="279"/>
        <end position="302"/>
    </location>
</feature>
<dbReference type="SMART" id="SM00304">
    <property type="entry name" value="HAMP"/>
    <property type="match status" value="1"/>
</dbReference>
<evidence type="ECO:0000259" key="14">
    <source>
        <dbReference type="PROSITE" id="PS50111"/>
    </source>
</evidence>
<dbReference type="GO" id="GO:0004888">
    <property type="term" value="F:transmembrane signaling receptor activity"/>
    <property type="evidence" value="ECO:0007669"/>
    <property type="project" value="InterPro"/>
</dbReference>
<feature type="region of interest" description="Disordered" evidence="12">
    <location>
        <begin position="406"/>
        <end position="427"/>
    </location>
</feature>
<dbReference type="PANTHER" id="PTHR32089:SF39">
    <property type="entry name" value="METHYL-ACCEPTING CHEMOTAXIS PROTEIN HLYB"/>
    <property type="match status" value="1"/>
</dbReference>
<dbReference type="FunFam" id="1.10.287.950:FF:000001">
    <property type="entry name" value="Methyl-accepting chemotaxis sensory transducer"/>
    <property type="match status" value="1"/>
</dbReference>
<evidence type="ECO:0000256" key="1">
    <source>
        <dbReference type="ARBA" id="ARBA00004429"/>
    </source>
</evidence>
<gene>
    <name evidence="17" type="ORF">SAMN05444352_11321</name>
</gene>
<dbReference type="GO" id="GO:0006935">
    <property type="term" value="P:chemotaxis"/>
    <property type="evidence" value="ECO:0007669"/>
    <property type="project" value="UniProtKB-KW"/>
</dbReference>
<keyword evidence="4" id="KW-0145">Chemotaxis</keyword>
<dbReference type="PROSITE" id="PS50111">
    <property type="entry name" value="CHEMOTAXIS_TRANSDUC_2"/>
    <property type="match status" value="1"/>
</dbReference>
<evidence type="ECO:0000256" key="3">
    <source>
        <dbReference type="ARBA" id="ARBA00022481"/>
    </source>
</evidence>
<dbReference type="Proteomes" id="UP000198407">
    <property type="component" value="Unassembled WGS sequence"/>
</dbReference>
<organism evidence="17 18">
    <name type="scientific">Pseudomonas japonica</name>
    <dbReference type="NCBI Taxonomy" id="256466"/>
    <lineage>
        <taxon>Bacteria</taxon>
        <taxon>Pseudomonadati</taxon>
        <taxon>Pseudomonadota</taxon>
        <taxon>Gammaproteobacteria</taxon>
        <taxon>Pseudomonadales</taxon>
        <taxon>Pseudomonadaceae</taxon>
        <taxon>Pseudomonas</taxon>
    </lineage>
</organism>
<dbReference type="CDD" id="cd11386">
    <property type="entry name" value="MCP_signal"/>
    <property type="match status" value="1"/>
</dbReference>
<keyword evidence="7 13" id="KW-1133">Transmembrane helix</keyword>
<evidence type="ECO:0000256" key="6">
    <source>
        <dbReference type="ARBA" id="ARBA00022692"/>
    </source>
</evidence>
<dbReference type="InterPro" id="IPR003660">
    <property type="entry name" value="HAMP_dom"/>
</dbReference>
<dbReference type="RefSeq" id="WP_042126351.1">
    <property type="nucleotide sequence ID" value="NZ_FZOL01000013.1"/>
</dbReference>
<evidence type="ECO:0000259" key="16">
    <source>
        <dbReference type="PROSITE" id="PS50885"/>
    </source>
</evidence>
<evidence type="ECO:0000256" key="7">
    <source>
        <dbReference type="ARBA" id="ARBA00022989"/>
    </source>
</evidence>
<keyword evidence="9 11" id="KW-0807">Transducer</keyword>
<dbReference type="CDD" id="cd18773">
    <property type="entry name" value="PDC1_HK_sensor"/>
    <property type="match status" value="1"/>
</dbReference>
<evidence type="ECO:0000256" key="9">
    <source>
        <dbReference type="ARBA" id="ARBA00023224"/>
    </source>
</evidence>
<protein>
    <submittedName>
        <fullName evidence="17">Methyl-accepting chemotaxis sensory transducer with Cache sensor</fullName>
    </submittedName>
</protein>
<keyword evidence="18" id="KW-1185">Reference proteome</keyword>
<dbReference type="InterPro" id="IPR000727">
    <property type="entry name" value="T_SNARE_dom"/>
</dbReference>
<feature type="domain" description="T-SNARE coiled-coil homology" evidence="15">
    <location>
        <begin position="545"/>
        <end position="607"/>
    </location>
</feature>
<dbReference type="InterPro" id="IPR033479">
    <property type="entry name" value="dCache_1"/>
</dbReference>
<dbReference type="SMART" id="SM00283">
    <property type="entry name" value="MA"/>
    <property type="match status" value="1"/>
</dbReference>
<dbReference type="Pfam" id="PF00015">
    <property type="entry name" value="MCPsignal"/>
    <property type="match status" value="1"/>
</dbReference>
<dbReference type="EMBL" id="FZOL01000013">
    <property type="protein sequence ID" value="SNS69241.1"/>
    <property type="molecule type" value="Genomic_DNA"/>
</dbReference>